<keyword evidence="7" id="KW-0506">mRNA capping</keyword>
<dbReference type="Gene3D" id="2.40.50.140">
    <property type="entry name" value="Nucleic acid-binding proteins"/>
    <property type="match status" value="1"/>
</dbReference>
<dbReference type="InterPro" id="IPR051029">
    <property type="entry name" value="mRNA_Capping_Enz/RNA_Phosphat"/>
</dbReference>
<keyword evidence="8" id="KW-0342">GTP-binding</keyword>
<keyword evidence="5" id="KW-0548">Nucleotidyltransferase</keyword>
<evidence type="ECO:0000256" key="8">
    <source>
        <dbReference type="ARBA" id="ARBA00023134"/>
    </source>
</evidence>
<dbReference type="Pfam" id="PF03919">
    <property type="entry name" value="mRNA_cap_C"/>
    <property type="match status" value="1"/>
</dbReference>
<organism evidence="13 14">
    <name type="scientific">Babesia divergens</name>
    <dbReference type="NCBI Taxonomy" id="32595"/>
    <lineage>
        <taxon>Eukaryota</taxon>
        <taxon>Sar</taxon>
        <taxon>Alveolata</taxon>
        <taxon>Apicomplexa</taxon>
        <taxon>Aconoidasida</taxon>
        <taxon>Piroplasmida</taxon>
        <taxon>Babesiidae</taxon>
        <taxon>Babesia</taxon>
    </lineage>
</organism>
<proteinExistence type="predicted"/>
<dbReference type="InterPro" id="IPR012340">
    <property type="entry name" value="NA-bd_OB-fold"/>
</dbReference>
<keyword evidence="6" id="KW-0547">Nucleotide-binding</keyword>
<keyword evidence="4" id="KW-0808">Transferase</keyword>
<dbReference type="InterPro" id="IPR013846">
    <property type="entry name" value="mRNA_cap_enzyme_C"/>
</dbReference>
<accession>A0AAD9G854</accession>
<evidence type="ECO:0000256" key="1">
    <source>
        <dbReference type="ARBA" id="ARBA00004123"/>
    </source>
</evidence>
<evidence type="ECO:0000256" key="6">
    <source>
        <dbReference type="ARBA" id="ARBA00022741"/>
    </source>
</evidence>
<dbReference type="EMBL" id="JAHBMH010000073">
    <property type="protein sequence ID" value="KAK1933539.1"/>
    <property type="molecule type" value="Genomic_DNA"/>
</dbReference>
<comment type="caution">
    <text evidence="13">The sequence shown here is derived from an EMBL/GenBank/DDBJ whole genome shotgun (WGS) entry which is preliminary data.</text>
</comment>
<keyword evidence="14" id="KW-1185">Reference proteome</keyword>
<reference evidence="13" key="2">
    <citation type="submission" date="2021-05" db="EMBL/GenBank/DDBJ databases">
        <authorList>
            <person name="Pain A."/>
        </authorList>
    </citation>
    <scope>NUCLEOTIDE SEQUENCE</scope>
    <source>
        <strain evidence="13">1802A</strain>
    </source>
</reference>
<evidence type="ECO:0000256" key="2">
    <source>
        <dbReference type="ARBA" id="ARBA00012475"/>
    </source>
</evidence>
<evidence type="ECO:0000313" key="13">
    <source>
        <dbReference type="EMBL" id="KAK1933539.1"/>
    </source>
</evidence>
<evidence type="ECO:0000256" key="5">
    <source>
        <dbReference type="ARBA" id="ARBA00022695"/>
    </source>
</evidence>
<dbReference type="CDD" id="cd07895">
    <property type="entry name" value="Adenylation_mRNA_capping"/>
    <property type="match status" value="1"/>
</dbReference>
<evidence type="ECO:0000313" key="14">
    <source>
        <dbReference type="Proteomes" id="UP001195914"/>
    </source>
</evidence>
<feature type="domain" description="mRNA capping enzyme adenylation" evidence="11">
    <location>
        <begin position="212"/>
        <end position="265"/>
    </location>
</feature>
<evidence type="ECO:0000259" key="12">
    <source>
        <dbReference type="Pfam" id="PF03919"/>
    </source>
</evidence>
<dbReference type="Proteomes" id="UP001195914">
    <property type="component" value="Unassembled WGS sequence"/>
</dbReference>
<dbReference type="SUPFAM" id="SSF50249">
    <property type="entry name" value="Nucleic acid-binding proteins"/>
    <property type="match status" value="1"/>
</dbReference>
<evidence type="ECO:0000256" key="3">
    <source>
        <dbReference type="ARBA" id="ARBA00022664"/>
    </source>
</evidence>
<dbReference type="GO" id="GO:0005634">
    <property type="term" value="C:nucleus"/>
    <property type="evidence" value="ECO:0007669"/>
    <property type="project" value="UniProtKB-SubCell"/>
</dbReference>
<gene>
    <name evidence="13" type="ORF">X943_004084</name>
</gene>
<protein>
    <recommendedName>
        <fullName evidence="2">mRNA guanylyltransferase</fullName>
        <ecNumber evidence="2">2.7.7.50</ecNumber>
    </recommendedName>
</protein>
<dbReference type="SUPFAM" id="SSF56091">
    <property type="entry name" value="DNA ligase/mRNA capping enzyme, catalytic domain"/>
    <property type="match status" value="1"/>
</dbReference>
<dbReference type="PANTHER" id="PTHR10367:SF17">
    <property type="entry name" value="MRNA-CAPPING ENZYME"/>
    <property type="match status" value="1"/>
</dbReference>
<dbReference type="Pfam" id="PF01331">
    <property type="entry name" value="mRNA_cap_enzyme"/>
    <property type="match status" value="2"/>
</dbReference>
<dbReference type="Gene3D" id="3.30.470.30">
    <property type="entry name" value="DNA ligase/mRNA capping enzyme"/>
    <property type="match status" value="1"/>
</dbReference>
<keyword evidence="3" id="KW-0507">mRNA processing</keyword>
<dbReference type="GO" id="GO:0005524">
    <property type="term" value="F:ATP binding"/>
    <property type="evidence" value="ECO:0007669"/>
    <property type="project" value="InterPro"/>
</dbReference>
<sequence>MFETPSNDAAPTAVVKLPGQPIINDEDREKVLKKVRQLLGWKHQSFPGSQPVSFTRNDLSMVLRTDYVVCEKTDGVRALLLAASGAIYLIGRNDEVHHLSMRLPVRGNATESQQLTLLDGEIVLDNVEINGTETMRPRYMCYDGIFVQRRSLMDLNFLERLSIVYTDVILPYQRSLKTVSCTKSHNKHEAASNTSQLPSIEGGVAMDSSMLPPVEIFLKDFFDISQILHIEEFAKGLPHISDGLIFTPVRLPYLPGTCPKLLKWKPPHLNTVDFSVDVIYDETRCPRLVELFVMLKGTRVFYNEYLAPYGEVYKYILDMAIHSKVTQLIVECSWIADSRVWTFVPKVRSKSSIDKLAGNTMNDGKVDYDFQNGTWIQGGWYAERIRDDKKLPNSLAVVDSVKTSIEDDITFEMLLHEFNLFTKNGKIPVYSKCIMPKEYEAV</sequence>
<keyword evidence="9" id="KW-0539">Nucleus</keyword>
<evidence type="ECO:0000256" key="9">
    <source>
        <dbReference type="ARBA" id="ARBA00023242"/>
    </source>
</evidence>
<comment type="subcellular location">
    <subcellularLocation>
        <location evidence="1">Nucleus</location>
    </subcellularLocation>
</comment>
<dbReference type="PANTHER" id="PTHR10367">
    <property type="entry name" value="MRNA-CAPPING ENZYME"/>
    <property type="match status" value="1"/>
</dbReference>
<dbReference type="GO" id="GO:0006370">
    <property type="term" value="P:7-methylguanosine mRNA capping"/>
    <property type="evidence" value="ECO:0007669"/>
    <property type="project" value="UniProtKB-KW"/>
</dbReference>
<evidence type="ECO:0000259" key="11">
    <source>
        <dbReference type="Pfam" id="PF01331"/>
    </source>
</evidence>
<dbReference type="GO" id="GO:0005525">
    <property type="term" value="F:GTP binding"/>
    <property type="evidence" value="ECO:0007669"/>
    <property type="project" value="UniProtKB-KW"/>
</dbReference>
<dbReference type="EC" id="2.7.7.50" evidence="2"/>
<comment type="catalytic activity">
    <reaction evidence="10">
        <text>a 5'-end diphospho-ribonucleoside in mRNA + GTP + H(+) = a 5'-end (5'-triphosphoguanosine)-ribonucleoside in mRNA + diphosphate</text>
        <dbReference type="Rhea" id="RHEA:67012"/>
        <dbReference type="Rhea" id="RHEA-COMP:17165"/>
        <dbReference type="Rhea" id="RHEA-COMP:17166"/>
        <dbReference type="ChEBI" id="CHEBI:15378"/>
        <dbReference type="ChEBI" id="CHEBI:33019"/>
        <dbReference type="ChEBI" id="CHEBI:37565"/>
        <dbReference type="ChEBI" id="CHEBI:167616"/>
        <dbReference type="ChEBI" id="CHEBI:167617"/>
        <dbReference type="EC" id="2.7.7.50"/>
    </reaction>
    <physiologicalReaction direction="left-to-right" evidence="10">
        <dbReference type="Rhea" id="RHEA:67013"/>
    </physiologicalReaction>
</comment>
<name>A0AAD9G854_BABDI</name>
<feature type="domain" description="mRNA capping enzyme adenylation" evidence="11">
    <location>
        <begin position="50"/>
        <end position="184"/>
    </location>
</feature>
<reference evidence="13" key="1">
    <citation type="journal article" date="2014" name="Nucleic Acids Res.">
        <title>The evolutionary dynamics of variant antigen genes in Babesia reveal a history of genomic innovation underlying host-parasite interaction.</title>
        <authorList>
            <person name="Jackson A.P."/>
            <person name="Otto T.D."/>
            <person name="Darby A."/>
            <person name="Ramaprasad A."/>
            <person name="Xia D."/>
            <person name="Echaide I.E."/>
            <person name="Farber M."/>
            <person name="Gahlot S."/>
            <person name="Gamble J."/>
            <person name="Gupta D."/>
            <person name="Gupta Y."/>
            <person name="Jackson L."/>
            <person name="Malandrin L."/>
            <person name="Malas T.B."/>
            <person name="Moussa E."/>
            <person name="Nair M."/>
            <person name="Reid A.J."/>
            <person name="Sanders M."/>
            <person name="Sharma J."/>
            <person name="Tracey A."/>
            <person name="Quail M.A."/>
            <person name="Weir W."/>
            <person name="Wastling J.M."/>
            <person name="Hall N."/>
            <person name="Willadsen P."/>
            <person name="Lingelbach K."/>
            <person name="Shiels B."/>
            <person name="Tait A."/>
            <person name="Berriman M."/>
            <person name="Allred D.R."/>
            <person name="Pain A."/>
        </authorList>
    </citation>
    <scope>NUCLEOTIDE SEQUENCE</scope>
    <source>
        <strain evidence="13">1802A</strain>
    </source>
</reference>
<dbReference type="AlphaFoldDB" id="A0AAD9G854"/>
<evidence type="ECO:0000256" key="10">
    <source>
        <dbReference type="ARBA" id="ARBA00044624"/>
    </source>
</evidence>
<evidence type="ECO:0000256" key="7">
    <source>
        <dbReference type="ARBA" id="ARBA00023042"/>
    </source>
</evidence>
<feature type="domain" description="mRNA capping enzyme C-terminal" evidence="12">
    <location>
        <begin position="378"/>
        <end position="415"/>
    </location>
</feature>
<dbReference type="GO" id="GO:0004484">
    <property type="term" value="F:mRNA guanylyltransferase activity"/>
    <property type="evidence" value="ECO:0007669"/>
    <property type="project" value="UniProtKB-EC"/>
</dbReference>
<evidence type="ECO:0000256" key="4">
    <source>
        <dbReference type="ARBA" id="ARBA00022679"/>
    </source>
</evidence>
<dbReference type="InterPro" id="IPR001339">
    <property type="entry name" value="mRNA_cap_enzyme_adenylation"/>
</dbReference>